<dbReference type="InterPro" id="IPR001633">
    <property type="entry name" value="EAL_dom"/>
</dbReference>
<dbReference type="EMBL" id="JACHVZ010000013">
    <property type="protein sequence ID" value="MBB2930352.1"/>
    <property type="molecule type" value="Genomic_DNA"/>
</dbReference>
<dbReference type="SUPFAM" id="SSF141868">
    <property type="entry name" value="EAL domain-like"/>
    <property type="match status" value="1"/>
</dbReference>
<dbReference type="SMART" id="SM00052">
    <property type="entry name" value="EAL"/>
    <property type="match status" value="1"/>
</dbReference>
<reference evidence="3 4" key="1">
    <citation type="submission" date="2018-06" db="EMBL/GenBank/DDBJ databases">
        <title>Genomic Encyclopedia of Type Strains, Phase IV (KMG-V): Genome sequencing to study the core and pangenomes of soil and plant-associated prokaryotes.</title>
        <authorList>
            <person name="Whitman W."/>
        </authorList>
    </citation>
    <scope>NUCLEOTIDE SEQUENCE [LARGE SCALE GENOMIC DNA]</scope>
    <source>
        <strain evidence="3 4">SRCL-318</strain>
        <strain evidence="2 5">SRMrh-85</strain>
    </source>
</reference>
<dbReference type="EMBL" id="QJSQ01000004">
    <property type="protein sequence ID" value="PYE25623.1"/>
    <property type="molecule type" value="Genomic_DNA"/>
</dbReference>
<dbReference type="OrthoDB" id="9047525at2"/>
<dbReference type="Proteomes" id="UP000533533">
    <property type="component" value="Unassembled WGS sequence"/>
</dbReference>
<feature type="domain" description="EAL" evidence="1">
    <location>
        <begin position="317"/>
        <end position="569"/>
    </location>
</feature>
<dbReference type="InterPro" id="IPR003018">
    <property type="entry name" value="GAF"/>
</dbReference>
<sequence length="682" mass="73478">MKTLIGALHEHAAHVVNRFYEELGRLPKSRRILEMLSAAELAHLKARQIQNLLALASVGLSAREHEDMAQRIGRIHAIVGLDKEELVRSRGILQELIYADIGRTVSTQQLSLYARRLTADLAWQLKAYQAVQDSQQEVLLRITRLVWEAGSYTNFIDQVIAALAAHDEVSACTIGRPDEAGIFHFEAGAGGKTEGGMLNVLAAHNQEISVRADHPQGQGGIGRAWRSGKPERVVNYQTDPLVALWRDLAAREGVRSSVAIPLAAPGKPPLAVLSLYSAFPGGFVGPDQVAFVDLLQTLLGCAAMRISASDGLGAAVPVSVRQHWAALVRTGALEMHYQPLLSLATGKAAKVEALARLRDGERLLVPDEFLSALSSDDLLALFARGIDQALADRERWCAQGRDLDVSINLPPAALNDIRYFEAARTALAAHRCPAARLTLEVLENEALSLSQGQRAILAKFRELGVLLAQDDLGAGHSGLTRLRELPFDWIKLDREMVKVSGGDALNTLRVIFQLTRLGHSLGRRVLAEGVDTLDLLRALAILGVDGAQGYGIARPMEGARLIEWLDTTPAFAATANVAGGAATESLLARLARFVIWEERMLMIAAVPEAAQDLLRALTREAGEGGREPLAQSLAGFGDILPAGSQRDALHREVIGALLTEGPNSEAWRVALNGLIEAIAAAG</sequence>
<dbReference type="SUPFAM" id="SSF46458">
    <property type="entry name" value="Globin-like"/>
    <property type="match status" value="1"/>
</dbReference>
<protein>
    <submittedName>
        <fullName evidence="2 3">EAL domain-containing protein (Putative c-di-GMP-specific phosphodiesterase class I)</fullName>
    </submittedName>
</protein>
<dbReference type="Proteomes" id="UP000247772">
    <property type="component" value="Unassembled WGS sequence"/>
</dbReference>
<comment type="caution">
    <text evidence="3">The sequence shown here is derived from an EMBL/GenBank/DDBJ whole genome shotgun (WGS) entry which is preliminary data.</text>
</comment>
<name>A0A2U1ABM9_9BURK</name>
<dbReference type="InterPro" id="IPR009050">
    <property type="entry name" value="Globin-like_sf"/>
</dbReference>
<dbReference type="InterPro" id="IPR050706">
    <property type="entry name" value="Cyclic-di-GMP_PDE-like"/>
</dbReference>
<dbReference type="Gene3D" id="3.30.450.40">
    <property type="match status" value="1"/>
</dbReference>
<dbReference type="Gene3D" id="1.10.490.10">
    <property type="entry name" value="Globins"/>
    <property type="match status" value="1"/>
</dbReference>
<gene>
    <name evidence="3" type="ORF">C7410_104203</name>
    <name evidence="2" type="ORF">FHX59_004814</name>
</gene>
<dbReference type="GO" id="GO:0020037">
    <property type="term" value="F:heme binding"/>
    <property type="evidence" value="ECO:0007669"/>
    <property type="project" value="InterPro"/>
</dbReference>
<evidence type="ECO:0000313" key="4">
    <source>
        <dbReference type="Proteomes" id="UP000247772"/>
    </source>
</evidence>
<dbReference type="GO" id="GO:0019825">
    <property type="term" value="F:oxygen binding"/>
    <property type="evidence" value="ECO:0007669"/>
    <property type="project" value="InterPro"/>
</dbReference>
<accession>A0A2U1ABM9</accession>
<proteinExistence type="predicted"/>
<dbReference type="SMART" id="SM00065">
    <property type="entry name" value="GAF"/>
    <property type="match status" value="1"/>
</dbReference>
<keyword evidence="5" id="KW-1185">Reference proteome</keyword>
<dbReference type="RefSeq" id="WP_110385189.1">
    <property type="nucleotide sequence ID" value="NZ_JACHVZ010000013.1"/>
</dbReference>
<dbReference type="Pfam" id="PF00563">
    <property type="entry name" value="EAL"/>
    <property type="match status" value="1"/>
</dbReference>
<dbReference type="PANTHER" id="PTHR33121">
    <property type="entry name" value="CYCLIC DI-GMP PHOSPHODIESTERASE PDEF"/>
    <property type="match status" value="1"/>
</dbReference>
<dbReference type="InterPro" id="IPR035919">
    <property type="entry name" value="EAL_sf"/>
</dbReference>
<dbReference type="GO" id="GO:0071111">
    <property type="term" value="F:cyclic-guanylate-specific phosphodiesterase activity"/>
    <property type="evidence" value="ECO:0007669"/>
    <property type="project" value="InterPro"/>
</dbReference>
<dbReference type="PANTHER" id="PTHR33121:SF79">
    <property type="entry name" value="CYCLIC DI-GMP PHOSPHODIESTERASE PDED-RELATED"/>
    <property type="match status" value="1"/>
</dbReference>
<evidence type="ECO:0000259" key="1">
    <source>
        <dbReference type="PROSITE" id="PS50883"/>
    </source>
</evidence>
<evidence type="ECO:0000313" key="3">
    <source>
        <dbReference type="EMBL" id="PYE25623.1"/>
    </source>
</evidence>
<dbReference type="AlphaFoldDB" id="A0A2U1ABM9"/>
<dbReference type="Pfam" id="PF13185">
    <property type="entry name" value="GAF_2"/>
    <property type="match status" value="1"/>
</dbReference>
<dbReference type="CDD" id="cd01948">
    <property type="entry name" value="EAL"/>
    <property type="match status" value="1"/>
</dbReference>
<dbReference type="PROSITE" id="PS50883">
    <property type="entry name" value="EAL"/>
    <property type="match status" value="1"/>
</dbReference>
<dbReference type="InterPro" id="IPR029016">
    <property type="entry name" value="GAF-like_dom_sf"/>
</dbReference>
<dbReference type="InterPro" id="IPR012292">
    <property type="entry name" value="Globin/Proto"/>
</dbReference>
<evidence type="ECO:0000313" key="2">
    <source>
        <dbReference type="EMBL" id="MBB2930352.1"/>
    </source>
</evidence>
<dbReference type="Gene3D" id="3.20.20.450">
    <property type="entry name" value="EAL domain"/>
    <property type="match status" value="1"/>
</dbReference>
<dbReference type="SUPFAM" id="SSF55781">
    <property type="entry name" value="GAF domain-like"/>
    <property type="match status" value="1"/>
</dbReference>
<organism evidence="3 4">
    <name type="scientific">Paraburkholderia silvatlantica</name>
    <dbReference type="NCBI Taxonomy" id="321895"/>
    <lineage>
        <taxon>Bacteria</taxon>
        <taxon>Pseudomonadati</taxon>
        <taxon>Pseudomonadota</taxon>
        <taxon>Betaproteobacteria</taxon>
        <taxon>Burkholderiales</taxon>
        <taxon>Burkholderiaceae</taxon>
        <taxon>Paraburkholderia</taxon>
    </lineage>
</organism>
<evidence type="ECO:0000313" key="5">
    <source>
        <dbReference type="Proteomes" id="UP000533533"/>
    </source>
</evidence>